<dbReference type="EMBL" id="CP089983">
    <property type="protein sequence ID" value="WXB10644.1"/>
    <property type="molecule type" value="Genomic_DNA"/>
</dbReference>
<accession>A0ABZ2LI64</accession>
<proteinExistence type="predicted"/>
<organism evidence="1 2">
    <name type="scientific">Pendulispora rubella</name>
    <dbReference type="NCBI Taxonomy" id="2741070"/>
    <lineage>
        <taxon>Bacteria</taxon>
        <taxon>Pseudomonadati</taxon>
        <taxon>Myxococcota</taxon>
        <taxon>Myxococcia</taxon>
        <taxon>Myxococcales</taxon>
        <taxon>Sorangiineae</taxon>
        <taxon>Pendulisporaceae</taxon>
        <taxon>Pendulispora</taxon>
    </lineage>
</organism>
<name>A0ABZ2LI64_9BACT</name>
<dbReference type="Proteomes" id="UP001374803">
    <property type="component" value="Chromosome"/>
</dbReference>
<reference evidence="1" key="1">
    <citation type="submission" date="2021-12" db="EMBL/GenBank/DDBJ databases">
        <title>Discovery of the Pendulisporaceae a myxobacterial family with distinct sporulation behavior and unique specialized metabolism.</title>
        <authorList>
            <person name="Garcia R."/>
            <person name="Popoff A."/>
            <person name="Bader C.D."/>
            <person name="Loehr J."/>
            <person name="Walesch S."/>
            <person name="Walt C."/>
            <person name="Boldt J."/>
            <person name="Bunk B."/>
            <person name="Haeckl F.J.F.P.J."/>
            <person name="Gunesch A.P."/>
            <person name="Birkelbach J."/>
            <person name="Nuebel U."/>
            <person name="Pietschmann T."/>
            <person name="Bach T."/>
            <person name="Mueller R."/>
        </authorList>
    </citation>
    <scope>NUCLEOTIDE SEQUENCE</scope>
    <source>
        <strain evidence="1">MSr11367</strain>
    </source>
</reference>
<evidence type="ECO:0000313" key="2">
    <source>
        <dbReference type="Proteomes" id="UP001374803"/>
    </source>
</evidence>
<sequence length="134" mass="15184">MVLVSATVNDNPFDIRHIWVIFYDINDPFWGTKLIDKVAENILSALAKSRRSAIQDDAKEPGPRSAAEIRLRESFAGVVSELHFVHRVEAKRSLVNRALTAVNSNLHNKARKRIRARTLPDRAVEVPRFSGQSR</sequence>
<keyword evidence="2" id="KW-1185">Reference proteome</keyword>
<evidence type="ECO:0000313" key="1">
    <source>
        <dbReference type="EMBL" id="WXB10644.1"/>
    </source>
</evidence>
<dbReference type="RefSeq" id="WP_394840318.1">
    <property type="nucleotide sequence ID" value="NZ_CP089929.1"/>
</dbReference>
<protein>
    <submittedName>
        <fullName evidence="1">Uncharacterized protein</fullName>
    </submittedName>
</protein>
<gene>
    <name evidence="1" type="ORF">LVJ94_25880</name>
</gene>